<dbReference type="Gene3D" id="2.110.10.10">
    <property type="entry name" value="Hemopexin-like domain"/>
    <property type="match status" value="1"/>
</dbReference>
<feature type="transmembrane region" description="Helical" evidence="12">
    <location>
        <begin position="568"/>
        <end position="585"/>
    </location>
</feature>
<dbReference type="PROSITE" id="PS51642">
    <property type="entry name" value="HEMOPEXIN_2"/>
    <property type="match status" value="2"/>
</dbReference>
<keyword evidence="3 9" id="KW-0479">Metal-binding</keyword>
<feature type="domain" description="Peptidase metallopeptidase" evidence="14">
    <location>
        <begin position="746"/>
        <end position="903"/>
    </location>
</feature>
<feature type="binding site" evidence="9">
    <location>
        <position position="951"/>
    </location>
    <ligand>
        <name>Ca(2+)</name>
        <dbReference type="ChEBI" id="CHEBI:29108"/>
        <label>5</label>
    </ligand>
</feature>
<sequence>MLKFINLFLLICIKTSPIRSLLLPSDCEISLQKFNLNEYNLMNHSLSERNIFKYTIARCKDLKKLLILLENNPNFVFNNTLKGIELNFNDFNMTLNLSTRILDYLKQSKIRIDLLILTNLSWIYTTPEFVNTSLLSSAFINKVIIKDSNLKTENFEYFKICKLSFNNKYCGLEWLSIIQINHLYFLPSVYFDDINCLPCIFFTQINMIYFYNISSSAIRSCKFYINIYIHVNYRTPNIVFIDSNFNISTHFLSNFLYLNSLTIHNSDVILDDGLFRYFDSLFFIYLKLNDYKKFFKSTQNKWLLSYGSYKPIDFNDCFSITKKNGMNFIYEIEFDAYDFPNEDFCYFKDFPHQKLVFPVVKYNQNLKCTCTLIWLIQNLKLKSFIQSKNLDEITNSVIIKCLKNLDKINKGCDFNNRLKACGSSVKTVSTKCKFDKKYFSSDCLIKFFEMLVIFFLSSFGLCLGFYTYRLIYKANCKQNMFSYMKIDIFHQCVYFSLLFSNLIITSSIDGHNLRTGCSLDFRIKSELALKIKVYIFDFMLSLALNNSQVYNFILTLDRYLHISNRNKKTFNFLSLIILFSIVLNLNDKNEVCCLHLFQKLKDKFKKINGHFTHPTTTTTTTTTTTLSIPALKNIPVNSPSSFIKNQEFNPLNFLQKNGYGLGLATRNRVFVSEMKLQTTQVAENAEFKNMITLFQRLHNLNITGKLDNQTVAKMKSPSCANPDIQIHDENIIKKRRQMSKRSSNDLEFKWFNTNLTYKILNLDKSLNIYTYEAIQKAFQYWQEVTEFNFTLVKNLNQTTDFVIEFVPKVHNDEYPFDETVEELAHAFYPEDGRIHFFEKKLFTENSTDGYNLRIVAAHEIGHALGLGHSYEKGSLMNKYYPGFIPDFTLPEPDRKRIRSFYNLSERIPVTTQTTQITTKTTSTSTKTNQQSNATQFNYKIYDPCISEMDAIFYDPLMKYIYVIINNRKNRGILWRYELSKHKWDTIRLYETYQDILPSFRGGFRYKNLTWFIKSKTIWAYNQHRTLQSGYPKQIRDPLFPDNVYTGVNLDNDVYFLKGSFAYHLNLKTLRMEEPYPHFMNEILPGIPWWIETSLKYNNSIHFFKDNWVYKFDLKTKTVEHGFPKIKHKGWFACMPQIK</sequence>
<organism evidence="15 16">
    <name type="scientific">Brachionus calyciflorus</name>
    <dbReference type="NCBI Taxonomy" id="104777"/>
    <lineage>
        <taxon>Eukaryota</taxon>
        <taxon>Metazoa</taxon>
        <taxon>Spiralia</taxon>
        <taxon>Gnathifera</taxon>
        <taxon>Rotifera</taxon>
        <taxon>Eurotatoria</taxon>
        <taxon>Monogononta</taxon>
        <taxon>Pseudotrocha</taxon>
        <taxon>Ploima</taxon>
        <taxon>Brachionidae</taxon>
        <taxon>Brachionus</taxon>
    </lineage>
</organism>
<feature type="binding site" evidence="9">
    <location>
        <position position="812"/>
    </location>
    <ligand>
        <name>Zn(2+)</name>
        <dbReference type="ChEBI" id="CHEBI:29105"/>
        <label>1</label>
    </ligand>
</feature>
<feature type="binding site" evidence="9">
    <location>
        <position position="868"/>
    </location>
    <ligand>
        <name>Zn(2+)</name>
        <dbReference type="ChEBI" id="CHEBI:29105"/>
        <label>2</label>
        <note>catalytic</note>
    </ligand>
</feature>
<feature type="transmembrane region" description="Helical" evidence="12">
    <location>
        <begin position="492"/>
        <end position="513"/>
    </location>
</feature>
<dbReference type="SUPFAM" id="SSF55486">
    <property type="entry name" value="Metalloproteases ('zincins'), catalytic domain"/>
    <property type="match status" value="1"/>
</dbReference>
<evidence type="ECO:0000256" key="8">
    <source>
        <dbReference type="PIRSR" id="PIRSR621190-1"/>
    </source>
</evidence>
<dbReference type="InterPro" id="IPR006026">
    <property type="entry name" value="Peptidase_Metallo"/>
</dbReference>
<feature type="binding site" evidence="9">
    <location>
        <position position="810"/>
    </location>
    <ligand>
        <name>Zn(2+)</name>
        <dbReference type="ChEBI" id="CHEBI:29105"/>
        <label>1</label>
    </ligand>
</feature>
<dbReference type="InterPro" id="IPR036365">
    <property type="entry name" value="PGBD-like_sf"/>
</dbReference>
<dbReference type="GO" id="GO:0006508">
    <property type="term" value="P:proteolysis"/>
    <property type="evidence" value="ECO:0007669"/>
    <property type="project" value="UniProtKB-KW"/>
</dbReference>
<feature type="chain" id="PRO_5032413108" description="Peptidase metallopeptidase domain-containing protein" evidence="13">
    <location>
        <begin position="21"/>
        <end position="1138"/>
    </location>
</feature>
<evidence type="ECO:0000256" key="2">
    <source>
        <dbReference type="ARBA" id="ARBA00022670"/>
    </source>
</evidence>
<evidence type="ECO:0000256" key="7">
    <source>
        <dbReference type="ARBA" id="ARBA00023049"/>
    </source>
</evidence>
<comment type="cofactor">
    <cofactor evidence="9">
        <name>Zn(2+)</name>
        <dbReference type="ChEBI" id="CHEBI:29105"/>
    </cofactor>
    <text evidence="9">Binds 2 Zn(2+) ions per subunit.</text>
</comment>
<keyword evidence="7" id="KW-0482">Metalloprotease</keyword>
<evidence type="ECO:0000256" key="13">
    <source>
        <dbReference type="SAM" id="SignalP"/>
    </source>
</evidence>
<dbReference type="GO" id="GO:0030574">
    <property type="term" value="P:collagen catabolic process"/>
    <property type="evidence" value="ECO:0007669"/>
    <property type="project" value="TreeGrafter"/>
</dbReference>
<feature type="binding site" evidence="9">
    <location>
        <position position="862"/>
    </location>
    <ligand>
        <name>Zn(2+)</name>
        <dbReference type="ChEBI" id="CHEBI:29105"/>
        <label>2</label>
        <note>catalytic</note>
    </ligand>
</feature>
<evidence type="ECO:0000256" key="6">
    <source>
        <dbReference type="ARBA" id="ARBA00022833"/>
    </source>
</evidence>
<dbReference type="SUPFAM" id="SSF50923">
    <property type="entry name" value="Hemopexin-like domain"/>
    <property type="match status" value="1"/>
</dbReference>
<dbReference type="InterPro" id="IPR021190">
    <property type="entry name" value="Pept_M10A"/>
</dbReference>
<keyword evidence="5" id="KW-0378">Hydrolase</keyword>
<dbReference type="InterPro" id="IPR024079">
    <property type="entry name" value="MetalloPept_cat_dom_sf"/>
</dbReference>
<dbReference type="Proteomes" id="UP000663879">
    <property type="component" value="Unassembled WGS sequence"/>
</dbReference>
<feature type="modified residue" description="Phosphotyrosine; by PKDCC" evidence="10">
    <location>
        <position position="1030"/>
    </location>
</feature>
<evidence type="ECO:0000256" key="11">
    <source>
        <dbReference type="PROSITE-ProRule" id="PRU01011"/>
    </source>
</evidence>
<feature type="binding site" evidence="9">
    <location>
        <position position="825"/>
    </location>
    <ligand>
        <name>Zn(2+)</name>
        <dbReference type="ChEBI" id="CHEBI:29105"/>
        <label>1</label>
    </ligand>
</feature>
<dbReference type="GO" id="GO:0004222">
    <property type="term" value="F:metalloendopeptidase activity"/>
    <property type="evidence" value="ECO:0007669"/>
    <property type="project" value="InterPro"/>
</dbReference>
<accession>A0A813UP04</accession>
<dbReference type="PANTHER" id="PTHR10201:SF291">
    <property type="entry name" value="MATRIX METALLOPROTEINASE 1, ISOFORM C-RELATED"/>
    <property type="match status" value="1"/>
</dbReference>
<dbReference type="SUPFAM" id="SSF47090">
    <property type="entry name" value="PGBD-like"/>
    <property type="match status" value="1"/>
</dbReference>
<feature type="binding site" evidence="9">
    <location>
        <position position="800"/>
    </location>
    <ligand>
        <name>Ca(2+)</name>
        <dbReference type="ChEBI" id="CHEBI:29108"/>
        <label>2</label>
    </ligand>
</feature>
<feature type="active site" evidence="8">
    <location>
        <position position="859"/>
    </location>
</feature>
<feature type="binding site" evidence="9">
    <location>
        <position position="858"/>
    </location>
    <ligand>
        <name>Zn(2+)</name>
        <dbReference type="ChEBI" id="CHEBI:29105"/>
        <label>2</label>
        <note>catalytic</note>
    </ligand>
</feature>
<keyword evidence="2" id="KW-0645">Protease</keyword>
<dbReference type="PRINTS" id="PR00138">
    <property type="entry name" value="MATRIXIN"/>
</dbReference>
<dbReference type="InterPro" id="IPR018487">
    <property type="entry name" value="Hemopexin-like_repeat"/>
</dbReference>
<feature type="binding site" description="in inhibited form" evidence="9">
    <location>
        <position position="719"/>
    </location>
    <ligand>
        <name>Zn(2+)</name>
        <dbReference type="ChEBI" id="CHEBI:29105"/>
        <label>2</label>
        <note>catalytic</note>
    </ligand>
</feature>
<proteinExistence type="inferred from homology"/>
<evidence type="ECO:0000256" key="9">
    <source>
        <dbReference type="PIRSR" id="PIRSR621190-2"/>
    </source>
</evidence>
<evidence type="ECO:0000256" key="12">
    <source>
        <dbReference type="SAM" id="Phobius"/>
    </source>
</evidence>
<feature type="binding site" evidence="9">
    <location>
        <position position="835"/>
    </location>
    <ligand>
        <name>Zn(2+)</name>
        <dbReference type="ChEBI" id="CHEBI:29105"/>
        <label>1</label>
    </ligand>
</feature>
<dbReference type="Pfam" id="PF00413">
    <property type="entry name" value="Peptidase_M10"/>
    <property type="match status" value="1"/>
</dbReference>
<evidence type="ECO:0000259" key="14">
    <source>
        <dbReference type="SMART" id="SM00235"/>
    </source>
</evidence>
<dbReference type="GO" id="GO:0031012">
    <property type="term" value="C:extracellular matrix"/>
    <property type="evidence" value="ECO:0007669"/>
    <property type="project" value="InterPro"/>
</dbReference>
<dbReference type="PANTHER" id="PTHR10201">
    <property type="entry name" value="MATRIX METALLOPROTEINASE"/>
    <property type="match status" value="1"/>
</dbReference>
<keyword evidence="12" id="KW-1133">Transmembrane helix</keyword>
<dbReference type="InterPro" id="IPR036375">
    <property type="entry name" value="Hemopexin-like_dom_sf"/>
</dbReference>
<dbReference type="InterPro" id="IPR001818">
    <property type="entry name" value="Pept_M10_metallopeptidase"/>
</dbReference>
<dbReference type="Pfam" id="PF00045">
    <property type="entry name" value="Hemopexin"/>
    <property type="match status" value="1"/>
</dbReference>
<evidence type="ECO:0000256" key="3">
    <source>
        <dbReference type="ARBA" id="ARBA00022723"/>
    </source>
</evidence>
<keyword evidence="6 9" id="KW-0862">Zinc</keyword>
<reference evidence="15" key="1">
    <citation type="submission" date="2021-02" db="EMBL/GenBank/DDBJ databases">
        <authorList>
            <person name="Nowell W R."/>
        </authorList>
    </citation>
    <scope>NUCLEOTIDE SEQUENCE</scope>
    <source>
        <strain evidence="15">Ploen Becks lab</strain>
    </source>
</reference>
<evidence type="ECO:0000313" key="16">
    <source>
        <dbReference type="Proteomes" id="UP000663879"/>
    </source>
</evidence>
<feature type="binding site" evidence="9">
    <location>
        <position position="817"/>
    </location>
    <ligand>
        <name>Ca(2+)</name>
        <dbReference type="ChEBI" id="CHEBI:29108"/>
        <label>3</label>
    </ligand>
</feature>
<dbReference type="AlphaFoldDB" id="A0A813UP04"/>
<dbReference type="Gene3D" id="3.40.390.10">
    <property type="entry name" value="Collagenase (Catalytic Domain)"/>
    <property type="match status" value="1"/>
</dbReference>
<evidence type="ECO:0000256" key="1">
    <source>
        <dbReference type="ARBA" id="ARBA00010370"/>
    </source>
</evidence>
<evidence type="ECO:0000313" key="15">
    <source>
        <dbReference type="EMBL" id="CAF0826340.1"/>
    </source>
</evidence>
<feature type="repeat" description="Hemopexin" evidence="11">
    <location>
        <begin position="1087"/>
        <end position="1133"/>
    </location>
</feature>
<feature type="transmembrane region" description="Helical" evidence="12">
    <location>
        <begin position="447"/>
        <end position="471"/>
    </location>
</feature>
<comment type="similarity">
    <text evidence="1">Belongs to the peptidase M10A family.</text>
</comment>
<evidence type="ECO:0000256" key="5">
    <source>
        <dbReference type="ARBA" id="ARBA00022801"/>
    </source>
</evidence>
<name>A0A813UP04_9BILA</name>
<feature type="binding site" evidence="9">
    <location>
        <position position="949"/>
    </location>
    <ligand>
        <name>Ca(2+)</name>
        <dbReference type="ChEBI" id="CHEBI:29108"/>
        <label>4</label>
    </ligand>
</feature>
<evidence type="ECO:0000256" key="10">
    <source>
        <dbReference type="PIRSR" id="PIRSR621190-4"/>
    </source>
</evidence>
<feature type="repeat" description="Hemopexin" evidence="11">
    <location>
        <begin position="1037"/>
        <end position="1086"/>
    </location>
</feature>
<keyword evidence="16" id="KW-1185">Reference proteome</keyword>
<dbReference type="OrthoDB" id="406838at2759"/>
<feature type="transmembrane region" description="Helical" evidence="12">
    <location>
        <begin position="533"/>
        <end position="556"/>
    </location>
</feature>
<dbReference type="GO" id="GO:0008270">
    <property type="term" value="F:zinc ion binding"/>
    <property type="evidence" value="ECO:0007669"/>
    <property type="project" value="InterPro"/>
</dbReference>
<keyword evidence="12" id="KW-0812">Transmembrane</keyword>
<dbReference type="SMART" id="SM00235">
    <property type="entry name" value="ZnMc"/>
    <property type="match status" value="1"/>
</dbReference>
<feature type="binding site" evidence="9">
    <location>
        <position position="876"/>
    </location>
    <ligand>
        <name>Zn(2+)</name>
        <dbReference type="ChEBI" id="CHEBI:29105"/>
        <label>2</label>
        <note>catalytic</note>
    </ligand>
</feature>
<evidence type="ECO:0000256" key="4">
    <source>
        <dbReference type="ARBA" id="ARBA00022729"/>
    </source>
</evidence>
<dbReference type="SMART" id="SM00120">
    <property type="entry name" value="HX"/>
    <property type="match status" value="3"/>
</dbReference>
<gene>
    <name evidence="15" type="ORF">OXX778_LOCUS7738</name>
</gene>
<keyword evidence="9" id="KW-0106">Calcium</keyword>
<dbReference type="EMBL" id="CAJNOC010001011">
    <property type="protein sequence ID" value="CAF0826340.1"/>
    <property type="molecule type" value="Genomic_DNA"/>
</dbReference>
<protein>
    <recommendedName>
        <fullName evidence="14">Peptidase metallopeptidase domain-containing protein</fullName>
    </recommendedName>
</protein>
<comment type="caution">
    <text evidence="15">The sequence shown here is derived from an EMBL/GenBank/DDBJ whole genome shotgun (WGS) entry which is preliminary data.</text>
</comment>
<dbReference type="GO" id="GO:0005615">
    <property type="term" value="C:extracellular space"/>
    <property type="evidence" value="ECO:0007669"/>
    <property type="project" value="TreeGrafter"/>
</dbReference>
<dbReference type="GO" id="GO:0030198">
    <property type="term" value="P:extracellular matrix organization"/>
    <property type="evidence" value="ECO:0007669"/>
    <property type="project" value="TreeGrafter"/>
</dbReference>
<comment type="cofactor">
    <cofactor evidence="9">
        <name>Ca(2+)</name>
        <dbReference type="ChEBI" id="CHEBI:29108"/>
    </cofactor>
    <text evidence="9">Can bind about 5 Ca(2+) ions per subunit.</text>
</comment>
<dbReference type="InterPro" id="IPR033739">
    <property type="entry name" value="M10A_MMP"/>
</dbReference>
<keyword evidence="12" id="KW-0472">Membrane</keyword>
<feature type="signal peptide" evidence="13">
    <location>
        <begin position="1"/>
        <end position="20"/>
    </location>
</feature>
<dbReference type="CDD" id="cd04278">
    <property type="entry name" value="ZnMc_MMP"/>
    <property type="match status" value="1"/>
</dbReference>
<keyword evidence="4 13" id="KW-0732">Signal</keyword>